<dbReference type="EMBL" id="CAVLGL010000093">
    <property type="protein sequence ID" value="CAK1596313.1"/>
    <property type="molecule type" value="Genomic_DNA"/>
</dbReference>
<dbReference type="AlphaFoldDB" id="A0AAV1LMR3"/>
<keyword evidence="3" id="KW-1185">Reference proteome</keyword>
<organism evidence="2 3">
    <name type="scientific">Parnassius mnemosyne</name>
    <name type="common">clouded apollo</name>
    <dbReference type="NCBI Taxonomy" id="213953"/>
    <lineage>
        <taxon>Eukaryota</taxon>
        <taxon>Metazoa</taxon>
        <taxon>Ecdysozoa</taxon>
        <taxon>Arthropoda</taxon>
        <taxon>Hexapoda</taxon>
        <taxon>Insecta</taxon>
        <taxon>Pterygota</taxon>
        <taxon>Neoptera</taxon>
        <taxon>Endopterygota</taxon>
        <taxon>Lepidoptera</taxon>
        <taxon>Glossata</taxon>
        <taxon>Ditrysia</taxon>
        <taxon>Papilionoidea</taxon>
        <taxon>Papilionidae</taxon>
        <taxon>Parnassiinae</taxon>
        <taxon>Parnassini</taxon>
        <taxon>Parnassius</taxon>
        <taxon>Driopa</taxon>
    </lineage>
</organism>
<dbReference type="InterPro" id="IPR015943">
    <property type="entry name" value="WD40/YVTN_repeat-like_dom_sf"/>
</dbReference>
<protein>
    <recommendedName>
        <fullName evidence="4">Ommochrome-binding protein</fullName>
    </recommendedName>
</protein>
<evidence type="ECO:0000313" key="3">
    <source>
        <dbReference type="Proteomes" id="UP001314205"/>
    </source>
</evidence>
<dbReference type="SUPFAM" id="SSF101898">
    <property type="entry name" value="NHL repeat"/>
    <property type="match status" value="1"/>
</dbReference>
<evidence type="ECO:0000256" key="1">
    <source>
        <dbReference type="SAM" id="SignalP"/>
    </source>
</evidence>
<feature type="signal peptide" evidence="1">
    <location>
        <begin position="1"/>
        <end position="15"/>
    </location>
</feature>
<evidence type="ECO:0000313" key="2">
    <source>
        <dbReference type="EMBL" id="CAK1596313.1"/>
    </source>
</evidence>
<evidence type="ECO:0008006" key="4">
    <source>
        <dbReference type="Google" id="ProtNLM"/>
    </source>
</evidence>
<keyword evidence="1" id="KW-0732">Signal</keyword>
<dbReference type="Gene3D" id="2.130.10.10">
    <property type="entry name" value="YVTN repeat-like/Quinoprotein amine dehydrogenase"/>
    <property type="match status" value="1"/>
</dbReference>
<name>A0AAV1LMR3_9NEOP</name>
<dbReference type="Proteomes" id="UP001314205">
    <property type="component" value="Unassembled WGS sequence"/>
</dbReference>
<accession>A0AAV1LMR3</accession>
<proteinExistence type="predicted"/>
<gene>
    <name evidence="2" type="ORF">PARMNEM_LOCUS15680</name>
</gene>
<sequence>MKLFIFLLFAQKCVAFDIPSSICKSDLNIDNNHYNISTTYHIDDAYPTDAHYDERGNLFFVEAGQNSNGYNFNAKIIEHNSTTPQKIPGLPSGITYSIAIDKNNGKVYFSTGEGIFAYNYDAHNATLVSEPNTKFNMIFVDKEGNKYVTENVDGIEEVYLLVGESKIHFKSLEALEEMAIDSKNNFYFIKQEKLFVLKSTQSSPTLIGSVPYDGVAQISFYNERVFIASKNFTYFHENDTKFMRVIGNVTEKVSAIAFDNDGNFILGVCGKLLQYKKHQC</sequence>
<feature type="chain" id="PRO_5043314897" description="Ommochrome-binding protein" evidence="1">
    <location>
        <begin position="16"/>
        <end position="280"/>
    </location>
</feature>
<reference evidence="2 3" key="1">
    <citation type="submission" date="2023-11" db="EMBL/GenBank/DDBJ databases">
        <authorList>
            <person name="Hedman E."/>
            <person name="Englund M."/>
            <person name="Stromberg M."/>
            <person name="Nyberg Akerstrom W."/>
            <person name="Nylinder S."/>
            <person name="Jareborg N."/>
            <person name="Kallberg Y."/>
            <person name="Kronander E."/>
        </authorList>
    </citation>
    <scope>NUCLEOTIDE SEQUENCE [LARGE SCALE GENOMIC DNA]</scope>
</reference>
<comment type="caution">
    <text evidence="2">The sequence shown here is derived from an EMBL/GenBank/DDBJ whole genome shotgun (WGS) entry which is preliminary data.</text>
</comment>